<keyword evidence="3" id="KW-1185">Reference proteome</keyword>
<evidence type="ECO:0000313" key="2">
    <source>
        <dbReference type="EMBL" id="RCX03738.1"/>
    </source>
</evidence>
<dbReference type="EMBL" id="QPJS01000002">
    <property type="protein sequence ID" value="RCX03738.1"/>
    <property type="molecule type" value="Genomic_DNA"/>
</dbReference>
<organism evidence="2 3">
    <name type="scientific">Schleiferia thermophila</name>
    <dbReference type="NCBI Taxonomy" id="884107"/>
    <lineage>
        <taxon>Bacteria</taxon>
        <taxon>Pseudomonadati</taxon>
        <taxon>Bacteroidota</taxon>
        <taxon>Flavobacteriia</taxon>
        <taxon>Flavobacteriales</taxon>
        <taxon>Schleiferiaceae</taxon>
        <taxon>Schleiferia</taxon>
    </lineage>
</organism>
<evidence type="ECO:0000313" key="3">
    <source>
        <dbReference type="Proteomes" id="UP000253517"/>
    </source>
</evidence>
<protein>
    <submittedName>
        <fullName evidence="2">Alpha/beta hydrolase family protein</fullName>
    </submittedName>
</protein>
<comment type="caution">
    <text evidence="2">The sequence shown here is derived from an EMBL/GenBank/DDBJ whole genome shotgun (WGS) entry which is preliminary data.</text>
</comment>
<keyword evidence="2" id="KW-0378">Hydrolase</keyword>
<dbReference type="InterPro" id="IPR000073">
    <property type="entry name" value="AB_hydrolase_1"/>
</dbReference>
<proteinExistence type="predicted"/>
<evidence type="ECO:0000259" key="1">
    <source>
        <dbReference type="Pfam" id="PF12697"/>
    </source>
</evidence>
<sequence>MILHHNKNNSKPAPSFKVPAWIPVTIKLLEKAFPKLALKLALKIFFRPIPFKTPPKELKWQRKASVKTLYADGLPFTVYRWNKKGKKILLVHGWSGRGTQFYKLIKKLLEKGYQPIAIDAPGHGRFPSKFTDLVKFIQAIEVTSASYGPFYAMVGHSLGGVAIANAAHGKVHALKLVIIASPARISYTVRDFCVRIGASSTTQTALYKKLEQLYGTKIHQYSLAEVVKGLSMPGLIIHDTDDEDVSYAEAIEIHNHWPGSRLHTTSGLGHRRVLRDKAVIKRILRFLDKNPELKSLTDQQIRYLIPKRKQDDSNPNS</sequence>
<dbReference type="PANTHER" id="PTHR43689:SF8">
    <property type="entry name" value="ALPHA_BETA-HYDROLASES SUPERFAMILY PROTEIN"/>
    <property type="match status" value="1"/>
</dbReference>
<accession>A0A369A5Q0</accession>
<gene>
    <name evidence="2" type="ORF">DES35_102193</name>
</gene>
<dbReference type="RefSeq" id="WP_037359443.1">
    <property type="nucleotide sequence ID" value="NZ_BHZF01000002.1"/>
</dbReference>
<reference evidence="2 3" key="1">
    <citation type="submission" date="2018-07" db="EMBL/GenBank/DDBJ databases">
        <title>Genomic Encyclopedia of Type Strains, Phase IV (KMG-IV): sequencing the most valuable type-strain genomes for metagenomic binning, comparative biology and taxonomic classification.</title>
        <authorList>
            <person name="Goeker M."/>
        </authorList>
    </citation>
    <scope>NUCLEOTIDE SEQUENCE [LARGE SCALE GENOMIC DNA]</scope>
    <source>
        <strain evidence="2 3">DSM 21410</strain>
    </source>
</reference>
<dbReference type="InterPro" id="IPR029058">
    <property type="entry name" value="AB_hydrolase_fold"/>
</dbReference>
<dbReference type="PANTHER" id="PTHR43689">
    <property type="entry name" value="HYDROLASE"/>
    <property type="match status" value="1"/>
</dbReference>
<dbReference type="Gene3D" id="3.40.50.1820">
    <property type="entry name" value="alpha/beta hydrolase"/>
    <property type="match status" value="1"/>
</dbReference>
<dbReference type="Proteomes" id="UP000253517">
    <property type="component" value="Unassembled WGS sequence"/>
</dbReference>
<dbReference type="SUPFAM" id="SSF53474">
    <property type="entry name" value="alpha/beta-Hydrolases"/>
    <property type="match status" value="1"/>
</dbReference>
<dbReference type="Pfam" id="PF12697">
    <property type="entry name" value="Abhydrolase_6"/>
    <property type="match status" value="1"/>
</dbReference>
<dbReference type="AlphaFoldDB" id="A0A369A5Q0"/>
<dbReference type="GO" id="GO:0016787">
    <property type="term" value="F:hydrolase activity"/>
    <property type="evidence" value="ECO:0007669"/>
    <property type="project" value="UniProtKB-KW"/>
</dbReference>
<name>A0A369A5Q0_9FLAO</name>
<feature type="domain" description="AB hydrolase-1" evidence="1">
    <location>
        <begin position="88"/>
        <end position="187"/>
    </location>
</feature>